<reference evidence="1" key="1">
    <citation type="submission" date="2022-07" db="EMBL/GenBank/DDBJ databases">
        <title>Arcobacter roscoffensis sp. nov., a marine bacterium isolated from coastal seawater collected from Roscoff, France.</title>
        <authorList>
            <person name="Pascual J."/>
            <person name="Lepeaux C."/>
            <person name="Methner A."/>
            <person name="Overmann J."/>
        </authorList>
    </citation>
    <scope>NUCLEOTIDE SEQUENCE</scope>
    <source>
        <strain evidence="1">ARW1-2F2</strain>
    </source>
</reference>
<dbReference type="EMBL" id="CP100595">
    <property type="protein sequence ID" value="UTJ06286.1"/>
    <property type="molecule type" value="Genomic_DNA"/>
</dbReference>
<evidence type="ECO:0000313" key="2">
    <source>
        <dbReference type="Proteomes" id="UP001060012"/>
    </source>
</evidence>
<dbReference type="Proteomes" id="UP001060012">
    <property type="component" value="Chromosome"/>
</dbReference>
<organism evidence="1 2">
    <name type="scientific">Arcobacter roscoffensis</name>
    <dbReference type="NCBI Taxonomy" id="2961520"/>
    <lineage>
        <taxon>Bacteria</taxon>
        <taxon>Pseudomonadati</taxon>
        <taxon>Campylobacterota</taxon>
        <taxon>Epsilonproteobacteria</taxon>
        <taxon>Campylobacterales</taxon>
        <taxon>Arcobacteraceae</taxon>
        <taxon>Arcobacter</taxon>
    </lineage>
</organism>
<dbReference type="RefSeq" id="WP_254576466.1">
    <property type="nucleotide sequence ID" value="NZ_CP100595.1"/>
</dbReference>
<dbReference type="InterPro" id="IPR010712">
    <property type="entry name" value="Arsenical-R_ArsD"/>
</dbReference>
<gene>
    <name evidence="1" type="primary">arsD</name>
    <name evidence="1" type="ORF">NJU99_13675</name>
</gene>
<dbReference type="Gene3D" id="3.40.30.10">
    <property type="entry name" value="Glutaredoxin"/>
    <property type="match status" value="1"/>
</dbReference>
<dbReference type="NCBIfam" id="NF033727">
    <property type="entry name" value="chaperon_ArsD"/>
    <property type="match status" value="1"/>
</dbReference>
<keyword evidence="2" id="KW-1185">Reference proteome</keyword>
<protein>
    <submittedName>
        <fullName evidence="1">Arsenite efflux transporter metallochaperone ArsD</fullName>
    </submittedName>
</protein>
<name>A0ABY5E273_9BACT</name>
<evidence type="ECO:0000313" key="1">
    <source>
        <dbReference type="EMBL" id="UTJ06286.1"/>
    </source>
</evidence>
<sequence>MKTLKIYDPAMCCPTGVCGTDVDTKLVQLANFLKSLDKSKFDVKRYGLTTEPAEYVSNKEVARILNEEGVDKLPLFFIDDKVVFKGEYPQIPELSAKLGLASFVAKF</sequence>
<accession>A0ABY5E273</accession>
<proteinExistence type="predicted"/>
<dbReference type="Pfam" id="PF06953">
    <property type="entry name" value="ArsD"/>
    <property type="match status" value="1"/>
</dbReference>